<evidence type="ECO:0000256" key="5">
    <source>
        <dbReference type="ARBA" id="ARBA00022771"/>
    </source>
</evidence>
<dbReference type="GO" id="GO:0000715">
    <property type="term" value="P:nucleotide-excision repair, DNA damage recognition"/>
    <property type="evidence" value="ECO:0007669"/>
    <property type="project" value="TreeGrafter"/>
</dbReference>
<dbReference type="Pfam" id="PF05181">
    <property type="entry name" value="XPA_C"/>
    <property type="match status" value="1"/>
</dbReference>
<keyword evidence="7" id="KW-0238">DNA-binding</keyword>
<dbReference type="PANTHER" id="PTHR10142:SF0">
    <property type="entry name" value="DNA REPAIR PROTEIN COMPLEMENTING XP-A CELLS"/>
    <property type="match status" value="1"/>
</dbReference>
<dbReference type="SUPFAM" id="SSF46955">
    <property type="entry name" value="Putative DNA-binding domain"/>
    <property type="match status" value="1"/>
</dbReference>
<keyword evidence="11" id="KW-1185">Reference proteome</keyword>
<dbReference type="Proteomes" id="UP001652626">
    <property type="component" value="Chromosome 2"/>
</dbReference>
<dbReference type="AlphaFoldDB" id="A0A8B8ISD8"/>
<dbReference type="RefSeq" id="XP_026500050.2">
    <property type="nucleotide sequence ID" value="XM_026644265.2"/>
</dbReference>
<comment type="similarity">
    <text evidence="2">Belongs to the XPA family.</text>
</comment>
<evidence type="ECO:0000256" key="6">
    <source>
        <dbReference type="ARBA" id="ARBA00022833"/>
    </source>
</evidence>
<sequence length="367" mass="42042">MQTRNAGGHRLTGVHRSLPAPAPLLHRCIRGPVHLIIRVRSCRSRAAAAAAPLPARFEAEAAMPKLFNELKAKLKRILSDIDNLSLTTDVWTNHVMDTDNEHKIDHTEEIYFKDDKDSNTLTAAQRARAERNRQKARALREARLVQRPNMYEGCQRVEKNVSRALDSGGGFLLEEEPAPDATPCVRPAPVVHRLEQPHCLVCELPFPQSYLFDTFDYSVCDACRDDEDAHSLITRTEAKSEYLLKDCDLDSRPPALRCVRRRNPHRSRFAEMRLYLRAQVEARALLVWGSPEELQRELEERRARRDKAADTAARKRLRALRMDVRSSLYDRTRAHHEHAFGPETYDAAADIYSRSCDCGHVETYEKM</sequence>
<evidence type="ECO:0000256" key="8">
    <source>
        <dbReference type="ARBA" id="ARBA00023204"/>
    </source>
</evidence>
<evidence type="ECO:0000259" key="10">
    <source>
        <dbReference type="Pfam" id="PF05181"/>
    </source>
</evidence>
<evidence type="ECO:0000256" key="4">
    <source>
        <dbReference type="ARBA" id="ARBA00022763"/>
    </source>
</evidence>
<evidence type="ECO:0000313" key="12">
    <source>
        <dbReference type="RefSeq" id="XP_026500050.2"/>
    </source>
</evidence>
<dbReference type="GO" id="GO:0070914">
    <property type="term" value="P:UV-damage excision repair"/>
    <property type="evidence" value="ECO:0007669"/>
    <property type="project" value="TreeGrafter"/>
</dbReference>
<evidence type="ECO:0000313" key="11">
    <source>
        <dbReference type="Proteomes" id="UP001652626"/>
    </source>
</evidence>
<dbReference type="NCBIfam" id="TIGR00598">
    <property type="entry name" value="rad14"/>
    <property type="match status" value="1"/>
</dbReference>
<dbReference type="InterPro" id="IPR022652">
    <property type="entry name" value="Znf_XPA_CS"/>
</dbReference>
<dbReference type="InterPro" id="IPR000465">
    <property type="entry name" value="XPA/RAD14"/>
</dbReference>
<dbReference type="InterPro" id="IPR022656">
    <property type="entry name" value="XPA_C"/>
</dbReference>
<dbReference type="Pfam" id="PF01286">
    <property type="entry name" value="XPA_N"/>
    <property type="match status" value="1"/>
</dbReference>
<evidence type="ECO:0000256" key="1">
    <source>
        <dbReference type="ARBA" id="ARBA00004123"/>
    </source>
</evidence>
<keyword evidence="3" id="KW-0479">Metal-binding</keyword>
<dbReference type="GeneID" id="113403685"/>
<dbReference type="GO" id="GO:0000110">
    <property type="term" value="C:nucleotide-excision repair factor 1 complex"/>
    <property type="evidence" value="ECO:0007669"/>
    <property type="project" value="TreeGrafter"/>
</dbReference>
<evidence type="ECO:0000256" key="9">
    <source>
        <dbReference type="ARBA" id="ARBA00023242"/>
    </source>
</evidence>
<dbReference type="PANTHER" id="PTHR10142">
    <property type="entry name" value="DNA REPAIR PROTEIN COMPLEMENTING XP-A CELLS"/>
    <property type="match status" value="1"/>
</dbReference>
<evidence type="ECO:0000256" key="3">
    <source>
        <dbReference type="ARBA" id="ARBA00022723"/>
    </source>
</evidence>
<keyword evidence="8" id="KW-0234">DNA repair</keyword>
<comment type="subcellular location">
    <subcellularLocation>
        <location evidence="1">Nucleus</location>
    </subcellularLocation>
</comment>
<dbReference type="InterPro" id="IPR022658">
    <property type="entry name" value="XPA_CS"/>
</dbReference>
<proteinExistence type="inferred from homology"/>
<reference evidence="12" key="2">
    <citation type="submission" date="2025-08" db="UniProtKB">
        <authorList>
            <consortium name="RefSeq"/>
        </authorList>
    </citation>
    <scope>IDENTIFICATION</scope>
    <source>
        <tissue evidence="12">Whole body</tissue>
    </source>
</reference>
<dbReference type="InterPro" id="IPR037129">
    <property type="entry name" value="XPA_sf"/>
</dbReference>
<evidence type="ECO:0000256" key="7">
    <source>
        <dbReference type="ARBA" id="ARBA00023125"/>
    </source>
</evidence>
<dbReference type="OrthoDB" id="68328at2759"/>
<dbReference type="GO" id="GO:0003684">
    <property type="term" value="F:damaged DNA binding"/>
    <property type="evidence" value="ECO:0007669"/>
    <property type="project" value="InterPro"/>
</dbReference>
<dbReference type="OMA" id="TCGHELS"/>
<dbReference type="GO" id="GO:1901255">
    <property type="term" value="P:nucleotide-excision repair involved in interstrand cross-link repair"/>
    <property type="evidence" value="ECO:0007669"/>
    <property type="project" value="TreeGrafter"/>
</dbReference>
<gene>
    <name evidence="12" type="primary">LOC113403685</name>
</gene>
<dbReference type="CDD" id="cd21076">
    <property type="entry name" value="DBD_XPA"/>
    <property type="match status" value="1"/>
</dbReference>
<dbReference type="GO" id="GO:0006284">
    <property type="term" value="P:base-excision repair"/>
    <property type="evidence" value="ECO:0007669"/>
    <property type="project" value="TreeGrafter"/>
</dbReference>
<feature type="domain" description="XPA C-terminal" evidence="10">
    <location>
        <begin position="230"/>
        <end position="280"/>
    </location>
</feature>
<organism evidence="11 12">
    <name type="scientific">Vanessa tameamea</name>
    <name type="common">Kamehameha butterfly</name>
    <dbReference type="NCBI Taxonomy" id="334116"/>
    <lineage>
        <taxon>Eukaryota</taxon>
        <taxon>Metazoa</taxon>
        <taxon>Ecdysozoa</taxon>
        <taxon>Arthropoda</taxon>
        <taxon>Hexapoda</taxon>
        <taxon>Insecta</taxon>
        <taxon>Pterygota</taxon>
        <taxon>Neoptera</taxon>
        <taxon>Endopterygota</taxon>
        <taxon>Lepidoptera</taxon>
        <taxon>Glossata</taxon>
        <taxon>Ditrysia</taxon>
        <taxon>Papilionoidea</taxon>
        <taxon>Nymphalidae</taxon>
        <taxon>Nymphalinae</taxon>
        <taxon>Vanessa</taxon>
    </lineage>
</organism>
<evidence type="ECO:0000256" key="2">
    <source>
        <dbReference type="ARBA" id="ARBA00005548"/>
    </source>
</evidence>
<dbReference type="InterPro" id="IPR009061">
    <property type="entry name" value="DNA-bd_dom_put_sf"/>
</dbReference>
<dbReference type="PROSITE" id="PS00753">
    <property type="entry name" value="XPA_2"/>
    <property type="match status" value="1"/>
</dbReference>
<dbReference type="Gene3D" id="3.90.530.10">
    <property type="entry name" value="XPA C-terminal domain"/>
    <property type="match status" value="1"/>
</dbReference>
<keyword evidence="9" id="KW-0539">Nucleus</keyword>
<reference evidence="11" key="1">
    <citation type="submission" date="2025-05" db="UniProtKB">
        <authorList>
            <consortium name="RefSeq"/>
        </authorList>
    </citation>
    <scope>NUCLEOTIDE SEQUENCE [LARGE SCALE GENOMIC DNA]</scope>
</reference>
<keyword evidence="5" id="KW-0863">Zinc-finger</keyword>
<keyword evidence="4" id="KW-0227">DNA damage</keyword>
<dbReference type="GO" id="GO:0008270">
    <property type="term" value="F:zinc ion binding"/>
    <property type="evidence" value="ECO:0007669"/>
    <property type="project" value="UniProtKB-KW"/>
</dbReference>
<dbReference type="SUPFAM" id="SSF57716">
    <property type="entry name" value="Glucocorticoid receptor-like (DNA-binding domain)"/>
    <property type="match status" value="1"/>
</dbReference>
<accession>A0A8B8ISD8</accession>
<protein>
    <submittedName>
        <fullName evidence="12">DNA repair protein complementing XP-A cells homolog</fullName>
    </submittedName>
</protein>
<name>A0A8B8ISD8_VANTA</name>
<keyword evidence="6" id="KW-0862">Zinc</keyword>